<feature type="chain" id="PRO_5042913991" evidence="2">
    <location>
        <begin position="22"/>
        <end position="946"/>
    </location>
</feature>
<name>A0AAN8NUZ2_9PEZI</name>
<feature type="compositionally biased region" description="Polar residues" evidence="1">
    <location>
        <begin position="683"/>
        <end position="704"/>
    </location>
</feature>
<evidence type="ECO:0000313" key="4">
    <source>
        <dbReference type="Proteomes" id="UP001307849"/>
    </source>
</evidence>
<feature type="region of interest" description="Disordered" evidence="1">
    <location>
        <begin position="498"/>
        <end position="737"/>
    </location>
</feature>
<evidence type="ECO:0000256" key="2">
    <source>
        <dbReference type="SAM" id="SignalP"/>
    </source>
</evidence>
<keyword evidence="4" id="KW-1185">Reference proteome</keyword>
<dbReference type="AlphaFoldDB" id="A0AAN8NUZ2"/>
<feature type="region of interest" description="Disordered" evidence="1">
    <location>
        <begin position="193"/>
        <end position="269"/>
    </location>
</feature>
<feature type="compositionally biased region" description="Low complexity" evidence="1">
    <location>
        <begin position="498"/>
        <end position="521"/>
    </location>
</feature>
<evidence type="ECO:0000256" key="1">
    <source>
        <dbReference type="SAM" id="MobiDB-lite"/>
    </source>
</evidence>
<dbReference type="EMBL" id="JAVHJM010000002">
    <property type="protein sequence ID" value="KAK6518776.1"/>
    <property type="molecule type" value="Genomic_DNA"/>
</dbReference>
<comment type="caution">
    <text evidence="3">The sequence shown here is derived from an EMBL/GenBank/DDBJ whole genome shotgun (WGS) entry which is preliminary data.</text>
</comment>
<evidence type="ECO:0000313" key="3">
    <source>
        <dbReference type="EMBL" id="KAK6518776.1"/>
    </source>
</evidence>
<feature type="compositionally biased region" description="Low complexity" evidence="1">
    <location>
        <begin position="226"/>
        <end position="243"/>
    </location>
</feature>
<proteinExistence type="predicted"/>
<dbReference type="Proteomes" id="UP001307849">
    <property type="component" value="Unassembled WGS sequence"/>
</dbReference>
<feature type="compositionally biased region" description="Low complexity" evidence="1">
    <location>
        <begin position="529"/>
        <end position="610"/>
    </location>
</feature>
<accession>A0AAN8NUZ2</accession>
<gene>
    <name evidence="3" type="ORF">TWF506_005911</name>
</gene>
<keyword evidence="2" id="KW-0732">Signal</keyword>
<organism evidence="3 4">
    <name type="scientific">Arthrobotrys conoides</name>
    <dbReference type="NCBI Taxonomy" id="74498"/>
    <lineage>
        <taxon>Eukaryota</taxon>
        <taxon>Fungi</taxon>
        <taxon>Dikarya</taxon>
        <taxon>Ascomycota</taxon>
        <taxon>Pezizomycotina</taxon>
        <taxon>Orbiliomycetes</taxon>
        <taxon>Orbiliales</taxon>
        <taxon>Orbiliaceae</taxon>
        <taxon>Arthrobotrys</taxon>
    </lineage>
</organism>
<reference evidence="3 4" key="1">
    <citation type="submission" date="2019-10" db="EMBL/GenBank/DDBJ databases">
        <authorList>
            <person name="Palmer J.M."/>
        </authorList>
    </citation>
    <scope>NUCLEOTIDE SEQUENCE [LARGE SCALE GENOMIC DNA]</scope>
    <source>
        <strain evidence="3 4">TWF506</strain>
    </source>
</reference>
<sequence length="946" mass="100078">MMRNIQFAALAALLLPGSAYAAPRQPINDRRYVTAAPARNGDECDTTTYTIITPKPGAKPTPVTNQFQPVYSCTPDYVVCDSKNKEKCETVYKTSSYRWLSTEIPCYNGMATITRVNQPITIAAYPTHKVETCRCEKAGTCYYGVTSTVVSQPTQFPYINTGWEYEVCNYNDYYKWYNGEYSPEFSGMKIHGGKGGYAPSPQKSGPQGPRPYMSGGKTEYTPIYTSQQNGNQGSGYKSGQSGYVHPETNGRPEYYGSKNPQKNDHNGNYNTNYGYISGHPTGNNKPEYHGANNPVYSGSGKLEYHGESKPAGYHTNYKPGYHGDNKPVYHSEKPGYYGEYKPGDNSENKPGYHGEYKPSYNGEYKPGYRGQYKPGYHGGNKPGYYGENKPAYHGEHKPTYHGEYKPGYHGDYKSRYQGNDGHKLGHYGGKGYEGSRGGSDYHGKTDNYKEYSYYTKDQGYKGHGHGKGKGSKGSYGYGGKDTPDGGVVGAGATTTCSVGGENTGNSAGTSSTGPSSTRDGSASVEPTITGTSSAETSTTGGGASTTESSNTGSSSSTGPDSTETSSSAGPDSTETSSTTGPGSTETSPTGPDSTETSSSTGPDSTETSSSIGPDSKETSSTTGPDSTETSSTTGPDSTETSSATGPDSTETSSSTGPDSTETSSYTGPDTTETSSTTGPDATETSSVNPSNEETSSSTGPDSWETSTTPFPTTVPSTAAPTTDEPSETTTDFPSNTQEAPQLYEIPEGLNSEGTFMNIGDFGPCAIKSLTTAEALQECKRSGGKIPTNLVGCITDTGIADLGCILECNKDLDTVLLAQRCLKKSGNVQDPAIRCARMGMSGGSQMLYKACVASQGGRPCSRQFLKNQAIEDATAYATECAAAGLLSGTVKRCVETARLGLDIGSGVRAIHGVKNVIGYSGTERHDSLEDVNGNIHRCFSDLLAGSF</sequence>
<feature type="compositionally biased region" description="Polar residues" evidence="1">
    <location>
        <begin position="618"/>
        <end position="665"/>
    </location>
</feature>
<feature type="signal peptide" evidence="2">
    <location>
        <begin position="1"/>
        <end position="21"/>
    </location>
</feature>
<protein>
    <submittedName>
        <fullName evidence="3">Uncharacterized protein</fullName>
    </submittedName>
</protein>
<feature type="compositionally biased region" description="Low complexity" evidence="1">
    <location>
        <begin position="705"/>
        <end position="731"/>
    </location>
</feature>
<feature type="compositionally biased region" description="Low complexity" evidence="1">
    <location>
        <begin position="666"/>
        <end position="682"/>
    </location>
</feature>